<reference evidence="3" key="1">
    <citation type="journal article" date="2019" name="Int. J. Syst. Evol. Microbiol.">
        <title>The Global Catalogue of Microorganisms (GCM) 10K type strain sequencing project: providing services to taxonomists for standard genome sequencing and annotation.</title>
        <authorList>
            <consortium name="The Broad Institute Genomics Platform"/>
            <consortium name="The Broad Institute Genome Sequencing Center for Infectious Disease"/>
            <person name="Wu L."/>
            <person name="Ma J."/>
        </authorList>
    </citation>
    <scope>NUCLEOTIDE SEQUENCE [LARGE SCALE GENOMIC DNA]</scope>
    <source>
        <strain evidence="3">CCUG 67170</strain>
    </source>
</reference>
<proteinExistence type="predicted"/>
<keyword evidence="3" id="KW-1185">Reference proteome</keyword>
<sequence>MRKLYFLCGGGCNRFEVTDFVHYLDEEITVIELPGHGLEKETQLANLDDLVAWFGQKIDPESDIILIAHSMGANLAPYLATQIPAIKQLILLDGGYYDFDALMSLDDEIADTKSYFEQMNFDRLEDFVEMSRADAPYWSEHLEQAAQASVYLTRDGHYQLNMVEDTFLTLLGLQRACQGFLTQVICNTVLIPQTVDCPDWKTAMLEAIPAYITIDSQLFCGHSPHTECPEKLAKVVRTYLV</sequence>
<evidence type="ECO:0000259" key="1">
    <source>
        <dbReference type="Pfam" id="PF12697"/>
    </source>
</evidence>
<name>A0ABV8CY99_9STRE</name>
<dbReference type="EMBL" id="JBHRZV010000052">
    <property type="protein sequence ID" value="MFC3928972.1"/>
    <property type="molecule type" value="Genomic_DNA"/>
</dbReference>
<protein>
    <submittedName>
        <fullName evidence="2">Alpha/beta fold hydrolase</fullName>
    </submittedName>
</protein>
<evidence type="ECO:0000313" key="2">
    <source>
        <dbReference type="EMBL" id="MFC3928972.1"/>
    </source>
</evidence>
<dbReference type="GO" id="GO:0016787">
    <property type="term" value="F:hydrolase activity"/>
    <property type="evidence" value="ECO:0007669"/>
    <property type="project" value="UniProtKB-KW"/>
</dbReference>
<dbReference type="InterPro" id="IPR029058">
    <property type="entry name" value="AB_hydrolase_fold"/>
</dbReference>
<dbReference type="RefSeq" id="WP_380427986.1">
    <property type="nucleotide sequence ID" value="NZ_JBHRZV010000052.1"/>
</dbReference>
<dbReference type="Proteomes" id="UP001595807">
    <property type="component" value="Unassembled WGS sequence"/>
</dbReference>
<dbReference type="SUPFAM" id="SSF53474">
    <property type="entry name" value="alpha/beta-Hydrolases"/>
    <property type="match status" value="1"/>
</dbReference>
<comment type="caution">
    <text evidence="2">The sequence shown here is derived from an EMBL/GenBank/DDBJ whole genome shotgun (WGS) entry which is preliminary data.</text>
</comment>
<feature type="domain" description="AB hydrolase-1" evidence="1">
    <location>
        <begin position="7"/>
        <end position="234"/>
    </location>
</feature>
<organism evidence="2 3">
    <name type="scientific">Streptococcus caprae</name>
    <dbReference type="NCBI Taxonomy" id="1640501"/>
    <lineage>
        <taxon>Bacteria</taxon>
        <taxon>Bacillati</taxon>
        <taxon>Bacillota</taxon>
        <taxon>Bacilli</taxon>
        <taxon>Lactobacillales</taxon>
        <taxon>Streptococcaceae</taxon>
        <taxon>Streptococcus</taxon>
    </lineage>
</organism>
<accession>A0ABV8CY99</accession>
<dbReference type="Gene3D" id="3.40.50.1820">
    <property type="entry name" value="alpha/beta hydrolase"/>
    <property type="match status" value="1"/>
</dbReference>
<dbReference type="Pfam" id="PF12697">
    <property type="entry name" value="Abhydrolase_6"/>
    <property type="match status" value="1"/>
</dbReference>
<gene>
    <name evidence="2" type="ORF">ACFORF_10455</name>
</gene>
<evidence type="ECO:0000313" key="3">
    <source>
        <dbReference type="Proteomes" id="UP001595807"/>
    </source>
</evidence>
<keyword evidence="2" id="KW-0378">Hydrolase</keyword>
<dbReference type="InterPro" id="IPR000073">
    <property type="entry name" value="AB_hydrolase_1"/>
</dbReference>